<evidence type="ECO:0000313" key="4">
    <source>
        <dbReference type="EMBL" id="KAK9409222.1"/>
    </source>
</evidence>
<name>A0AAW1C4A2_CROAD</name>
<protein>
    <submittedName>
        <fullName evidence="4">Arrestin domain-containing protein 2</fullName>
    </submittedName>
</protein>
<dbReference type="InterPro" id="IPR014752">
    <property type="entry name" value="Arrestin-like_C"/>
</dbReference>
<feature type="region of interest" description="Disordered" evidence="2">
    <location>
        <begin position="1"/>
        <end position="25"/>
    </location>
</feature>
<evidence type="ECO:0000259" key="3">
    <source>
        <dbReference type="Pfam" id="PF00339"/>
    </source>
</evidence>
<accession>A0AAW1C4A2</accession>
<dbReference type="AlphaFoldDB" id="A0AAW1C4A2"/>
<dbReference type="Gene3D" id="2.60.40.640">
    <property type="match status" value="1"/>
</dbReference>
<organism evidence="4 5">
    <name type="scientific">Crotalus adamanteus</name>
    <name type="common">Eastern diamondback rattlesnake</name>
    <dbReference type="NCBI Taxonomy" id="8729"/>
    <lineage>
        <taxon>Eukaryota</taxon>
        <taxon>Metazoa</taxon>
        <taxon>Chordata</taxon>
        <taxon>Craniata</taxon>
        <taxon>Vertebrata</taxon>
        <taxon>Euteleostomi</taxon>
        <taxon>Lepidosauria</taxon>
        <taxon>Squamata</taxon>
        <taxon>Bifurcata</taxon>
        <taxon>Unidentata</taxon>
        <taxon>Episquamata</taxon>
        <taxon>Toxicofera</taxon>
        <taxon>Serpentes</taxon>
        <taxon>Colubroidea</taxon>
        <taxon>Viperidae</taxon>
        <taxon>Crotalinae</taxon>
        <taxon>Crotalus</taxon>
    </lineage>
</organism>
<comment type="similarity">
    <text evidence="1">Belongs to the arrestin family.</text>
</comment>
<dbReference type="Pfam" id="PF00339">
    <property type="entry name" value="Arrestin_N"/>
    <property type="match status" value="1"/>
</dbReference>
<reference evidence="4 5" key="1">
    <citation type="journal article" date="2024" name="Proc. Natl. Acad. Sci. U.S.A.">
        <title>The genetic regulatory architecture and epigenomic basis for age-related changes in rattlesnake venom.</title>
        <authorList>
            <person name="Hogan M.P."/>
            <person name="Holding M.L."/>
            <person name="Nystrom G.S."/>
            <person name="Colston T.J."/>
            <person name="Bartlett D.A."/>
            <person name="Mason A.J."/>
            <person name="Ellsworth S.A."/>
            <person name="Rautsaw R.M."/>
            <person name="Lawrence K.C."/>
            <person name="Strickland J.L."/>
            <person name="He B."/>
            <person name="Fraser P."/>
            <person name="Margres M.J."/>
            <person name="Gilbert D.M."/>
            <person name="Gibbs H.L."/>
            <person name="Parkinson C.L."/>
            <person name="Rokyta D.R."/>
        </authorList>
    </citation>
    <scope>NUCLEOTIDE SEQUENCE [LARGE SCALE GENOMIC DNA]</scope>
    <source>
        <strain evidence="4">DRR0105</strain>
    </source>
</reference>
<dbReference type="InterPro" id="IPR011021">
    <property type="entry name" value="Arrestin-like_N"/>
</dbReference>
<sequence length="167" mass="18926">MLVPHQGKKYQLTEEELQKKQPPAGPALQRLDRRILQPEMQHFSRIRTFMLELDAGRGPGIAYRGGELLSGRVVLDVTKGLKVRALAVCARGLAATHWLESKSFGMNTVYSDYTAYETYLRRRQHLIRVVAWLPEAWLWAAEGRSGGAEAFKGAVRRGEPKRDLRPT</sequence>
<evidence type="ECO:0000256" key="2">
    <source>
        <dbReference type="SAM" id="MobiDB-lite"/>
    </source>
</evidence>
<evidence type="ECO:0000256" key="1">
    <source>
        <dbReference type="ARBA" id="ARBA00005298"/>
    </source>
</evidence>
<comment type="caution">
    <text evidence="4">The sequence shown here is derived from an EMBL/GenBank/DDBJ whole genome shotgun (WGS) entry which is preliminary data.</text>
</comment>
<dbReference type="EMBL" id="JAOTOJ010000001">
    <property type="protein sequence ID" value="KAK9409222.1"/>
    <property type="molecule type" value="Genomic_DNA"/>
</dbReference>
<evidence type="ECO:0000313" key="5">
    <source>
        <dbReference type="Proteomes" id="UP001474421"/>
    </source>
</evidence>
<keyword evidence="5" id="KW-1185">Reference proteome</keyword>
<feature type="domain" description="Arrestin-like N-terminal" evidence="3">
    <location>
        <begin position="62"/>
        <end position="127"/>
    </location>
</feature>
<dbReference type="Proteomes" id="UP001474421">
    <property type="component" value="Unassembled WGS sequence"/>
</dbReference>
<proteinExistence type="inferred from homology"/>
<gene>
    <name evidence="4" type="ORF">NXF25_000397</name>
</gene>